<evidence type="ECO:0000313" key="3">
    <source>
        <dbReference type="Proteomes" id="UP000233160"/>
    </source>
</evidence>
<reference evidence="2" key="1">
    <citation type="submission" date="2025-08" db="UniProtKB">
        <authorList>
            <consortium name="Ensembl"/>
        </authorList>
    </citation>
    <scope>IDENTIFICATION</scope>
</reference>
<sequence length="82" mass="9327">MQLSSPLVEAAALASWGVVGWAAGAVLLKFLQRHTYTCLSHRYGLYVCFAGIVVVLEWSWDQYHILFDSYRENIGGKSFQNW</sequence>
<organism evidence="2 3">
    <name type="scientific">Propithecus coquereli</name>
    <name type="common">Coquerel's sifaka</name>
    <name type="synonym">Propithecus verreauxi coquereli</name>
    <dbReference type="NCBI Taxonomy" id="379532"/>
    <lineage>
        <taxon>Eukaryota</taxon>
        <taxon>Metazoa</taxon>
        <taxon>Chordata</taxon>
        <taxon>Craniata</taxon>
        <taxon>Vertebrata</taxon>
        <taxon>Euteleostomi</taxon>
        <taxon>Mammalia</taxon>
        <taxon>Eutheria</taxon>
        <taxon>Euarchontoglires</taxon>
        <taxon>Primates</taxon>
        <taxon>Strepsirrhini</taxon>
        <taxon>Lemuriformes</taxon>
        <taxon>Indriidae</taxon>
        <taxon>Propithecus</taxon>
    </lineage>
</organism>
<dbReference type="Proteomes" id="UP000233160">
    <property type="component" value="Unassembled WGS sequence"/>
</dbReference>
<accession>A0A2K6F9F2</accession>
<name>A0A2K6F9F2_PROCO</name>
<proteinExistence type="predicted"/>
<keyword evidence="1" id="KW-0472">Membrane</keyword>
<dbReference type="GeneTree" id="ENSGT01030000238025"/>
<keyword evidence="1" id="KW-0812">Transmembrane</keyword>
<keyword evidence="3" id="KW-1185">Reference proteome</keyword>
<feature type="transmembrane region" description="Helical" evidence="1">
    <location>
        <begin position="12"/>
        <end position="31"/>
    </location>
</feature>
<dbReference type="Ensembl" id="ENSPCOT00000021190.1">
    <property type="protein sequence ID" value="ENSPCOP00000010610.1"/>
    <property type="gene ID" value="ENSPCOG00000016782.1"/>
</dbReference>
<feature type="transmembrane region" description="Helical" evidence="1">
    <location>
        <begin position="43"/>
        <end position="60"/>
    </location>
</feature>
<protein>
    <submittedName>
        <fullName evidence="2">Uncharacterized protein</fullName>
    </submittedName>
</protein>
<reference evidence="2" key="2">
    <citation type="submission" date="2025-09" db="UniProtKB">
        <authorList>
            <consortium name="Ensembl"/>
        </authorList>
    </citation>
    <scope>IDENTIFICATION</scope>
</reference>
<keyword evidence="1" id="KW-1133">Transmembrane helix</keyword>
<dbReference type="STRING" id="379532.ENSPCOP00000010610"/>
<evidence type="ECO:0000313" key="2">
    <source>
        <dbReference type="Ensembl" id="ENSPCOP00000010610.1"/>
    </source>
</evidence>
<evidence type="ECO:0000256" key="1">
    <source>
        <dbReference type="SAM" id="Phobius"/>
    </source>
</evidence>
<dbReference type="AlphaFoldDB" id="A0A2K6F9F2"/>